<evidence type="ECO:0000313" key="2">
    <source>
        <dbReference type="Proteomes" id="UP000199513"/>
    </source>
</evidence>
<sequence>MKDSKEKQVHILVGCADARDLSQVQIDSFNETIKVFEAKGIQVEMRVIRTAGSFITPDVISDIKRIIDETQRDSDFKHISYYVHIQTHGHLEGKGDKAYVSHIHDLKVVPDSPLNCGMLRASSVGIEIEEFIITAQPEVNIKGEIVKISSEKEIRQLLAGVYGYDGYLAGDWIRGIDYLRTHPRTQRTHLERIIKTDSDFKNLAIQITAGIQDYASHSLIRVDGGEPEVPYWDSVQMLIRKKVKEVESSSLASQSAKQAPLAGLICMPDPKTSRRSLAAKYYQKLKGLTYTDEYLPNTLFNMTGSGFDIPLTPFGPYVIAGFFYSVKHLKLTDQMVMGYDQAQTNRILQKIDNDPIMNLIVKKFEVNLIAINHKDLITTNFTS</sequence>
<reference evidence="2" key="1">
    <citation type="submission" date="2016-10" db="EMBL/GenBank/DDBJ databases">
        <authorList>
            <person name="Varghese N."/>
            <person name="Submissions S."/>
        </authorList>
    </citation>
    <scope>NUCLEOTIDE SEQUENCE [LARGE SCALE GENOMIC DNA]</scope>
    <source>
        <strain>GEY</strain>
        <strain evidence="2">DSM 9560</strain>
    </source>
</reference>
<gene>
    <name evidence="1" type="ORF">SAMN04488541_100861</name>
</gene>
<name>A0A1I2DY19_9BACT</name>
<dbReference type="EMBL" id="FONY01000008">
    <property type="protein sequence ID" value="SFE85239.1"/>
    <property type="molecule type" value="Genomic_DNA"/>
</dbReference>
<dbReference type="RefSeq" id="WP_091541858.1">
    <property type="nucleotide sequence ID" value="NZ_FONY01000008.1"/>
</dbReference>
<dbReference type="Proteomes" id="UP000199513">
    <property type="component" value="Unassembled WGS sequence"/>
</dbReference>
<accession>A0A1I2DY19</accession>
<evidence type="ECO:0000313" key="1">
    <source>
        <dbReference type="EMBL" id="SFE85239.1"/>
    </source>
</evidence>
<proteinExistence type="predicted"/>
<organism evidence="1 2">
    <name type="scientific">Thermoflexibacter ruber</name>
    <dbReference type="NCBI Taxonomy" id="1003"/>
    <lineage>
        <taxon>Bacteria</taxon>
        <taxon>Pseudomonadati</taxon>
        <taxon>Bacteroidota</taxon>
        <taxon>Cytophagia</taxon>
        <taxon>Cytophagales</taxon>
        <taxon>Thermoflexibacteraceae</taxon>
        <taxon>Thermoflexibacter</taxon>
    </lineage>
</organism>
<keyword evidence="2" id="KW-1185">Reference proteome</keyword>
<dbReference type="STRING" id="1003.SAMN04488541_100861"/>
<dbReference type="AlphaFoldDB" id="A0A1I2DY19"/>
<protein>
    <submittedName>
        <fullName evidence="1">Uncharacterized protein</fullName>
    </submittedName>
</protein>
<dbReference type="OrthoDB" id="937517at2"/>